<dbReference type="InterPro" id="IPR022398">
    <property type="entry name" value="Peptidase_S8_His-AS"/>
</dbReference>
<sequence length="508" mass="53652">MSITEMHKTFIAAWLLALLPLMASAQPARSVAELERSANRADWASLNGELPVIIELNLPRRAQAASRRGDWENLNDYIGRVQRELADEMGWRNFNDIVRYEHLPAMATEVSREEAARLLRSNRVARVHLNRWNRTSLGESVRLAGVTEAMADRAAGQGQVVAVVDTGVDLDHPFLRDRLVGGACFSIAGSCPGGQTRAFGPRAPAALNPHGSHVAGIVAGSNGRFSGVAPAAGLLNVQVFSNHSGGFGAADSDILAALDWLYGQRERFNLAAVNLSLGAEMGHTGHCDGDSPYTQIFRQLHEAGTVVVVASGNDGRTDGLGAPACVSTALAVGSIEKNGNVSGFSNSASILDIVAPGGQIESAVPGGYESLSGTSMAAPHVAGAVAALRSAYPDATADELVQALTANGQTFRDPRNGQRSARLDLAAAMGWLGERRAPAPSPEPPSTPAPRPEPEPRPEPVPEPRPAPRPAPPEQRPPQDPNLPLCRERIGGILVERAPPCREPGRDG</sequence>
<dbReference type="InterPro" id="IPR023827">
    <property type="entry name" value="Peptidase_S8_Asp-AS"/>
</dbReference>
<evidence type="ECO:0000256" key="7">
    <source>
        <dbReference type="SAM" id="MobiDB-lite"/>
    </source>
</evidence>
<keyword evidence="3 5" id="KW-0378">Hydrolase</keyword>
<feature type="compositionally biased region" description="Basic and acidic residues" evidence="7">
    <location>
        <begin position="452"/>
        <end position="462"/>
    </location>
</feature>
<feature type="active site" description="Charge relay system" evidence="5">
    <location>
        <position position="375"/>
    </location>
</feature>
<dbReference type="AlphaFoldDB" id="A0A0K0XUQ5"/>
<feature type="compositionally biased region" description="Pro residues" evidence="7">
    <location>
        <begin position="463"/>
        <end position="481"/>
    </location>
</feature>
<dbReference type="PRINTS" id="PR00723">
    <property type="entry name" value="SUBTILISIN"/>
</dbReference>
<evidence type="ECO:0000256" key="8">
    <source>
        <dbReference type="SAM" id="SignalP"/>
    </source>
</evidence>
<evidence type="ECO:0000256" key="1">
    <source>
        <dbReference type="ARBA" id="ARBA00011073"/>
    </source>
</evidence>
<keyword evidence="8" id="KW-0732">Signal</keyword>
<dbReference type="InterPro" id="IPR036852">
    <property type="entry name" value="Peptidase_S8/S53_dom_sf"/>
</dbReference>
<feature type="compositionally biased region" description="Pro residues" evidence="7">
    <location>
        <begin position="439"/>
        <end position="451"/>
    </location>
</feature>
<name>A0A0K0XUQ5_9GAMM</name>
<evidence type="ECO:0000256" key="4">
    <source>
        <dbReference type="ARBA" id="ARBA00022825"/>
    </source>
</evidence>
<dbReference type="PROSITE" id="PS51892">
    <property type="entry name" value="SUBTILASE"/>
    <property type="match status" value="1"/>
</dbReference>
<dbReference type="STRING" id="1579979.WM2015_1068"/>
<evidence type="ECO:0000256" key="2">
    <source>
        <dbReference type="ARBA" id="ARBA00022670"/>
    </source>
</evidence>
<dbReference type="KEGG" id="wma:WM2015_1068"/>
<keyword evidence="10" id="KW-1185">Reference proteome</keyword>
<feature type="chain" id="PRO_5043904397" evidence="8">
    <location>
        <begin position="26"/>
        <end position="508"/>
    </location>
</feature>
<organism evidence="9 10">
    <name type="scientific">Wenzhouxiangella marina</name>
    <dbReference type="NCBI Taxonomy" id="1579979"/>
    <lineage>
        <taxon>Bacteria</taxon>
        <taxon>Pseudomonadati</taxon>
        <taxon>Pseudomonadota</taxon>
        <taxon>Gammaproteobacteria</taxon>
        <taxon>Chromatiales</taxon>
        <taxon>Wenzhouxiangellaceae</taxon>
        <taxon>Wenzhouxiangella</taxon>
    </lineage>
</organism>
<gene>
    <name evidence="9" type="ORF">WM2015_1068</name>
</gene>
<evidence type="ECO:0000256" key="3">
    <source>
        <dbReference type="ARBA" id="ARBA00022801"/>
    </source>
</evidence>
<dbReference type="PROSITE" id="PS00138">
    <property type="entry name" value="SUBTILASE_SER"/>
    <property type="match status" value="1"/>
</dbReference>
<keyword evidence="2 5" id="KW-0645">Protease</keyword>
<feature type="signal peptide" evidence="8">
    <location>
        <begin position="1"/>
        <end position="25"/>
    </location>
</feature>
<dbReference type="Gene3D" id="3.40.50.200">
    <property type="entry name" value="Peptidase S8/S53 domain"/>
    <property type="match status" value="1"/>
</dbReference>
<dbReference type="GO" id="GO:0004252">
    <property type="term" value="F:serine-type endopeptidase activity"/>
    <property type="evidence" value="ECO:0007669"/>
    <property type="project" value="UniProtKB-UniRule"/>
</dbReference>
<keyword evidence="4 5" id="KW-0720">Serine protease</keyword>
<dbReference type="OrthoDB" id="9790784at2"/>
<dbReference type="SUPFAM" id="SSF52743">
    <property type="entry name" value="Subtilisin-like"/>
    <property type="match status" value="1"/>
</dbReference>
<dbReference type="InterPro" id="IPR023828">
    <property type="entry name" value="Peptidase_S8_Ser-AS"/>
</dbReference>
<dbReference type="PANTHER" id="PTHR43806">
    <property type="entry name" value="PEPTIDASE S8"/>
    <property type="match status" value="1"/>
</dbReference>
<feature type="region of interest" description="Disordered" evidence="7">
    <location>
        <begin position="435"/>
        <end position="508"/>
    </location>
</feature>
<proteinExistence type="inferred from homology"/>
<evidence type="ECO:0000256" key="6">
    <source>
        <dbReference type="RuleBase" id="RU003355"/>
    </source>
</evidence>
<evidence type="ECO:0000313" key="10">
    <source>
        <dbReference type="Proteomes" id="UP000066624"/>
    </source>
</evidence>
<feature type="active site" description="Charge relay system" evidence="5">
    <location>
        <position position="165"/>
    </location>
</feature>
<evidence type="ECO:0000313" key="9">
    <source>
        <dbReference type="EMBL" id="AKS41444.1"/>
    </source>
</evidence>
<comment type="similarity">
    <text evidence="1 5 6">Belongs to the peptidase S8 family.</text>
</comment>
<dbReference type="Pfam" id="PF00082">
    <property type="entry name" value="Peptidase_S8"/>
    <property type="match status" value="1"/>
</dbReference>
<dbReference type="PROSITE" id="PS00137">
    <property type="entry name" value="SUBTILASE_HIS"/>
    <property type="match status" value="1"/>
</dbReference>
<dbReference type="EMBL" id="CP012154">
    <property type="protein sequence ID" value="AKS41444.1"/>
    <property type="molecule type" value="Genomic_DNA"/>
</dbReference>
<dbReference type="Proteomes" id="UP000066624">
    <property type="component" value="Chromosome"/>
</dbReference>
<accession>A0A0K0XUQ5</accession>
<dbReference type="InterPro" id="IPR000209">
    <property type="entry name" value="Peptidase_S8/S53_dom"/>
</dbReference>
<dbReference type="RefSeq" id="WP_082169474.1">
    <property type="nucleotide sequence ID" value="NZ_CP012154.1"/>
</dbReference>
<dbReference type="InterPro" id="IPR015500">
    <property type="entry name" value="Peptidase_S8_subtilisin-rel"/>
</dbReference>
<dbReference type="PATRIC" id="fig|1579979.3.peg.1091"/>
<dbReference type="PROSITE" id="PS00136">
    <property type="entry name" value="SUBTILASE_ASP"/>
    <property type="match status" value="1"/>
</dbReference>
<dbReference type="PANTHER" id="PTHR43806:SF11">
    <property type="entry name" value="CEREVISIN-RELATED"/>
    <property type="match status" value="1"/>
</dbReference>
<dbReference type="InterPro" id="IPR050131">
    <property type="entry name" value="Peptidase_S8_subtilisin-like"/>
</dbReference>
<feature type="compositionally biased region" description="Basic and acidic residues" evidence="7">
    <location>
        <begin position="499"/>
        <end position="508"/>
    </location>
</feature>
<dbReference type="GO" id="GO:0006508">
    <property type="term" value="P:proteolysis"/>
    <property type="evidence" value="ECO:0007669"/>
    <property type="project" value="UniProtKB-KW"/>
</dbReference>
<feature type="active site" description="Charge relay system" evidence="5">
    <location>
        <position position="210"/>
    </location>
</feature>
<reference evidence="9 10" key="1">
    <citation type="submission" date="2015-07" db="EMBL/GenBank/DDBJ databases">
        <authorList>
            <person name="Noorani M."/>
        </authorList>
    </citation>
    <scope>NUCLEOTIDE SEQUENCE [LARGE SCALE GENOMIC DNA]</scope>
    <source>
        <strain evidence="9 10">KCTC 42284</strain>
    </source>
</reference>
<evidence type="ECO:0000256" key="5">
    <source>
        <dbReference type="PROSITE-ProRule" id="PRU01240"/>
    </source>
</evidence>
<protein>
    <submittedName>
        <fullName evidence="9">Subtilisin-like serine protease</fullName>
    </submittedName>
</protein>